<dbReference type="NCBIfam" id="TIGR03953">
    <property type="entry name" value="rplD_bact"/>
    <property type="match status" value="1"/>
</dbReference>
<dbReference type="GO" id="GO:0005840">
    <property type="term" value="C:ribosome"/>
    <property type="evidence" value="ECO:0007669"/>
    <property type="project" value="UniProtKB-KW"/>
</dbReference>
<keyword evidence="2 5" id="KW-0689">Ribosomal protein</keyword>
<dbReference type="PANTHER" id="PTHR10746">
    <property type="entry name" value="50S RIBOSOMAL PROTEIN L4"/>
    <property type="match status" value="1"/>
</dbReference>
<evidence type="ECO:0000256" key="6">
    <source>
        <dbReference type="SAM" id="MobiDB-lite"/>
    </source>
</evidence>
<dbReference type="InterPro" id="IPR013005">
    <property type="entry name" value="Ribosomal_uL4-like"/>
</dbReference>
<feature type="compositionally biased region" description="Basic and acidic residues" evidence="6">
    <location>
        <begin position="43"/>
        <end position="58"/>
    </location>
</feature>
<evidence type="ECO:0000256" key="1">
    <source>
        <dbReference type="ARBA" id="ARBA00010528"/>
    </source>
</evidence>
<evidence type="ECO:0000313" key="7">
    <source>
        <dbReference type="EMBL" id="OGM91602.1"/>
    </source>
</evidence>
<comment type="caution">
    <text evidence="7">The sequence shown here is derived from an EMBL/GenBank/DDBJ whole genome shotgun (WGS) entry which is preliminary data.</text>
</comment>
<keyword evidence="5" id="KW-0699">rRNA-binding</keyword>
<comment type="function">
    <text evidence="5">Forms part of the polypeptide exit tunnel.</text>
</comment>
<evidence type="ECO:0000256" key="5">
    <source>
        <dbReference type="HAMAP-Rule" id="MF_01328"/>
    </source>
</evidence>
<dbReference type="InterPro" id="IPR023574">
    <property type="entry name" value="Ribosomal_uL4_dom_sf"/>
</dbReference>
<dbReference type="Pfam" id="PF00573">
    <property type="entry name" value="Ribosomal_L4"/>
    <property type="match status" value="1"/>
</dbReference>
<dbReference type="GO" id="GO:1990904">
    <property type="term" value="C:ribonucleoprotein complex"/>
    <property type="evidence" value="ECO:0007669"/>
    <property type="project" value="UniProtKB-KW"/>
</dbReference>
<reference evidence="7 8" key="1">
    <citation type="journal article" date="2016" name="Nat. Commun.">
        <title>Thousands of microbial genomes shed light on interconnected biogeochemical processes in an aquifer system.</title>
        <authorList>
            <person name="Anantharaman K."/>
            <person name="Brown C.T."/>
            <person name="Hug L.A."/>
            <person name="Sharon I."/>
            <person name="Castelle C.J."/>
            <person name="Probst A.J."/>
            <person name="Thomas B.C."/>
            <person name="Singh A."/>
            <person name="Wilkins M.J."/>
            <person name="Karaoz U."/>
            <person name="Brodie E.L."/>
            <person name="Williams K.H."/>
            <person name="Hubbard S.S."/>
            <person name="Banfield J.F."/>
        </authorList>
    </citation>
    <scope>NUCLEOTIDE SEQUENCE [LARGE SCALE GENOMIC DNA]</scope>
</reference>
<accession>A0A1F8DT13</accession>
<dbReference type="InterPro" id="IPR002136">
    <property type="entry name" value="Ribosomal_uL4"/>
</dbReference>
<dbReference type="HAMAP" id="MF_01328_B">
    <property type="entry name" value="Ribosomal_uL4_B"/>
    <property type="match status" value="1"/>
</dbReference>
<dbReference type="GO" id="GO:0003735">
    <property type="term" value="F:structural constituent of ribosome"/>
    <property type="evidence" value="ECO:0007669"/>
    <property type="project" value="InterPro"/>
</dbReference>
<organism evidence="7 8">
    <name type="scientific">Candidatus Wolfebacteria bacterium RIFCSPLOWO2_01_FULL_45_19</name>
    <dbReference type="NCBI Taxonomy" id="1802557"/>
    <lineage>
        <taxon>Bacteria</taxon>
        <taxon>Candidatus Wolfeibacteriota</taxon>
    </lineage>
</organism>
<evidence type="ECO:0000313" key="8">
    <source>
        <dbReference type="Proteomes" id="UP000178946"/>
    </source>
</evidence>
<evidence type="ECO:0000256" key="4">
    <source>
        <dbReference type="ARBA" id="ARBA00035244"/>
    </source>
</evidence>
<dbReference type="GO" id="GO:0019843">
    <property type="term" value="F:rRNA binding"/>
    <property type="evidence" value="ECO:0007669"/>
    <property type="project" value="UniProtKB-UniRule"/>
</dbReference>
<feature type="region of interest" description="Disordered" evidence="6">
    <location>
        <begin position="43"/>
        <end position="85"/>
    </location>
</feature>
<dbReference type="GO" id="GO:0006412">
    <property type="term" value="P:translation"/>
    <property type="evidence" value="ECO:0007669"/>
    <property type="project" value="UniProtKB-UniRule"/>
</dbReference>
<name>A0A1F8DT13_9BACT</name>
<sequence length="215" mass="23993">MIAEVYNKENKKVGEVTLSDSVFGKKWNESLVHQVLVSQLANKREPLAHTKGRGEVRGGGRKPWRQKGTGRARHGSTRSPIWAGGGVTFGPTKHKNYSKKINKKMRRGAIFSALSRKFKDGELKFIDALELEVPKTKLLAGLLKNVSGGAKSVLIVPSVGSKHIYTASANISKILSIDPRSLNVYDLLRHEQILMDKNAVEVIEKHYRLTKERKD</sequence>
<protein>
    <recommendedName>
        <fullName evidence="4 5">Large ribosomal subunit protein uL4</fullName>
    </recommendedName>
</protein>
<feature type="compositionally biased region" description="Basic residues" evidence="6">
    <location>
        <begin position="59"/>
        <end position="76"/>
    </location>
</feature>
<dbReference type="STRING" id="1802557.A3A20_01520"/>
<dbReference type="EMBL" id="MGIR01000001">
    <property type="protein sequence ID" value="OGM91602.1"/>
    <property type="molecule type" value="Genomic_DNA"/>
</dbReference>
<dbReference type="Proteomes" id="UP000178946">
    <property type="component" value="Unassembled WGS sequence"/>
</dbReference>
<comment type="function">
    <text evidence="5">One of the primary rRNA binding proteins, this protein initially binds near the 5'-end of the 23S rRNA. It is important during the early stages of 50S assembly. It makes multiple contacts with different domains of the 23S rRNA in the assembled 50S subunit and ribosome.</text>
</comment>
<gene>
    <name evidence="5" type="primary">rplD</name>
    <name evidence="7" type="ORF">A3A20_01520</name>
</gene>
<comment type="similarity">
    <text evidence="1 5">Belongs to the universal ribosomal protein uL4 family.</text>
</comment>
<evidence type="ECO:0000256" key="3">
    <source>
        <dbReference type="ARBA" id="ARBA00023274"/>
    </source>
</evidence>
<proteinExistence type="inferred from homology"/>
<keyword evidence="3 5" id="KW-0687">Ribonucleoprotein</keyword>
<evidence type="ECO:0000256" key="2">
    <source>
        <dbReference type="ARBA" id="ARBA00022980"/>
    </source>
</evidence>
<dbReference type="Gene3D" id="3.40.1370.10">
    <property type="match status" value="1"/>
</dbReference>
<dbReference type="PANTHER" id="PTHR10746:SF6">
    <property type="entry name" value="LARGE RIBOSOMAL SUBUNIT PROTEIN UL4M"/>
    <property type="match status" value="1"/>
</dbReference>
<dbReference type="SUPFAM" id="SSF52166">
    <property type="entry name" value="Ribosomal protein L4"/>
    <property type="match status" value="1"/>
</dbReference>
<dbReference type="AlphaFoldDB" id="A0A1F8DT13"/>
<keyword evidence="5" id="KW-0694">RNA-binding</keyword>
<comment type="subunit">
    <text evidence="5">Part of the 50S ribosomal subunit.</text>
</comment>